<evidence type="ECO:0008006" key="5">
    <source>
        <dbReference type="Google" id="ProtNLM"/>
    </source>
</evidence>
<organism evidence="3 4">
    <name type="scientific">Butyricimonas faecalis</name>
    <dbReference type="NCBI Taxonomy" id="2093856"/>
    <lineage>
        <taxon>Bacteria</taxon>
        <taxon>Pseudomonadati</taxon>
        <taxon>Bacteroidota</taxon>
        <taxon>Bacteroidia</taxon>
        <taxon>Bacteroidales</taxon>
        <taxon>Odoribacteraceae</taxon>
        <taxon>Butyricimonas</taxon>
    </lineage>
</organism>
<proteinExistence type="predicted"/>
<feature type="compositionally biased region" description="Basic and acidic residues" evidence="1">
    <location>
        <begin position="118"/>
        <end position="137"/>
    </location>
</feature>
<evidence type="ECO:0000313" key="3">
    <source>
        <dbReference type="EMBL" id="AZS31483.1"/>
    </source>
</evidence>
<gene>
    <name evidence="3" type="ORF">D8S85_19330</name>
</gene>
<protein>
    <recommendedName>
        <fullName evidence="5">Periplasmic heavy metal sensor</fullName>
    </recommendedName>
</protein>
<evidence type="ECO:0000313" key="4">
    <source>
        <dbReference type="Proteomes" id="UP000270673"/>
    </source>
</evidence>
<reference evidence="3 4" key="1">
    <citation type="submission" date="2018-10" db="EMBL/GenBank/DDBJ databases">
        <title>Butyricimonas faecalis sp. nov., isolated from human faeces and emended description of the genus Butyricimonas.</title>
        <authorList>
            <person name="Le Roy T."/>
            <person name="Van der Smissen P."/>
            <person name="Paquot A."/>
            <person name="Delzenne N."/>
            <person name="Muccioli G."/>
            <person name="Collet J.-F."/>
            <person name="Cani P.D."/>
        </authorList>
    </citation>
    <scope>NUCLEOTIDE SEQUENCE [LARGE SCALE GENOMIC DNA]</scope>
    <source>
        <strain evidence="3 4">H184</strain>
    </source>
</reference>
<name>A0A3Q9IV73_9BACT</name>
<feature type="signal peptide" evidence="2">
    <location>
        <begin position="1"/>
        <end position="21"/>
    </location>
</feature>
<dbReference type="Proteomes" id="UP000270673">
    <property type="component" value="Chromosome"/>
</dbReference>
<sequence length="165" mass="19360">MKTVTLIISSLFILMTVSLSAQQHGPQHRGQRGPRNPEEMVKRQVEQMKTELKLNEQQEKQVKDLFTKNFQQRDELMKKYQGQRDSVMVNMKKMEEQQNLSLKKILTEEQYKTYLTNQEKRKQEMEKHRKEMMDRRGGPRGGHGDPATINENHECSGCGGCDKHK</sequence>
<evidence type="ECO:0000256" key="2">
    <source>
        <dbReference type="SAM" id="SignalP"/>
    </source>
</evidence>
<accession>A0A3Q9IV73</accession>
<feature type="region of interest" description="Disordered" evidence="1">
    <location>
        <begin position="117"/>
        <end position="165"/>
    </location>
</feature>
<feature type="chain" id="PRO_5018763898" description="Periplasmic heavy metal sensor" evidence="2">
    <location>
        <begin position="22"/>
        <end position="165"/>
    </location>
</feature>
<evidence type="ECO:0000256" key="1">
    <source>
        <dbReference type="SAM" id="MobiDB-lite"/>
    </source>
</evidence>
<dbReference type="OrthoDB" id="1099951at2"/>
<keyword evidence="2" id="KW-0732">Signal</keyword>
<dbReference type="EMBL" id="CP032819">
    <property type="protein sequence ID" value="AZS31483.1"/>
    <property type="molecule type" value="Genomic_DNA"/>
</dbReference>
<dbReference type="KEGG" id="buy:D8S85_19330"/>
<keyword evidence="4" id="KW-1185">Reference proteome</keyword>
<dbReference type="RefSeq" id="WP_127075557.1">
    <property type="nucleotide sequence ID" value="NZ_CP032819.1"/>
</dbReference>
<dbReference type="AlphaFoldDB" id="A0A3Q9IV73"/>